<dbReference type="InterPro" id="IPR025724">
    <property type="entry name" value="GAG-pre-integrase_dom"/>
</dbReference>
<reference evidence="4" key="2">
    <citation type="submission" date="2022-01" db="EMBL/GenBank/DDBJ databases">
        <authorList>
            <person name="Yamashiro T."/>
            <person name="Shiraishi A."/>
            <person name="Satake H."/>
            <person name="Nakayama K."/>
        </authorList>
    </citation>
    <scope>NUCLEOTIDE SEQUENCE</scope>
</reference>
<sequence>MTNTQTPPHATTVVIPTGAPATNTVANHAERPEKFNGQNFKRWQQKMFFYLTTLGLARFLKETVPQVEPPAEGQSSNAQAVQAVEAWKHSDFLCHNYVLNGLIDPLYNVYCKTTTAKELWESLERKYKTEDAVAAIIEKLPPSWVEFKNYLKHKRKEMSVEDLVVRLRIEEDNKLAQKDTYTPDSAKANMVEHAGSSSRLKNDKKGKGKSEYLAPKAGIVNLLGTNNSGWWIDIGATRHVCANKSMFHSFRAVNNGQKLYMGNSATADIKGEGDVILKMTSEKELKLTNVLYVPEIRKNLNQMYVGRGYAMNGMFKLNVMVVKNEINKMNSSAYLIESSNVWHGRLGHVNFNSMRRLIKFNSIPNCHIDSKYKCETCVEAKLTRTPFKSVKRTTEPLDMIHTDICDLKSLPTKGGNKYFITFIDDCTKYCYVYLLKSKDEAIDKFVLYKTEVENQLGKKIKVVRSDRGGEYVAPFAELCAKHGIRHEFTAPYSPQQNGIAERKNRTLKEMVTAMLISSGMSQDMWGEAILTATYLLNKHPAVIEGYSDANWISDIKDSRSTSGNLQVMSGRRTVQTYVDTLEQNGESVLREACYEFVQHDSMDECILKCDDNLGSSVAHRVVNDAFSPYVSPTENLSRLLNFSDLRIGYVHGTHLFPRWSVVEDDKALYILRDMTAKGIERWAITISEEECISEDVIEYLKQIDPGRNAFPIIDIMRGDEYAPTGDYYYHVMKDAKEVKQFVESLHGDPQIRNPYGGYAVEIFLDNSLYNVCDMKFDTTGDNRKLFIPKKIVNDGSVAKVIWVPPEYGDAIACICSDGTLSIWEEVAEDNEPVQWKQCKSFGGPLDQVLDSQFGNSQSSLKLAEFQNITDSVTKFGKGSCSSASISWSPQISDIRPASFVLGFNSDTPQLNSPKVWEFDQDHQRWLPVAELSDPGDKGDQVYAVAWAPNIGRPYELIAVSTSKGISIWQMASNPDPNGRLTVEKAVTFPCIDNEVWTDGVGYRGMTLATNGTDGRVRCGNTNLNEFGRTSRHRTHQ</sequence>
<keyword evidence="1" id="KW-0645">Protease</keyword>
<keyword evidence="5" id="KW-1185">Reference proteome</keyword>
<dbReference type="InterPro" id="IPR036322">
    <property type="entry name" value="WD40_repeat_dom_sf"/>
</dbReference>
<dbReference type="Gene3D" id="3.30.420.10">
    <property type="entry name" value="Ribonuclease H-like superfamily/Ribonuclease H"/>
    <property type="match status" value="1"/>
</dbReference>
<dbReference type="Pfam" id="PF00665">
    <property type="entry name" value="rve"/>
    <property type="match status" value="1"/>
</dbReference>
<feature type="domain" description="Integrase catalytic" evidence="3">
    <location>
        <begin position="392"/>
        <end position="556"/>
    </location>
</feature>
<accession>A0ABQ5C9X8</accession>
<dbReference type="Gene3D" id="2.130.10.10">
    <property type="entry name" value="YVTN repeat-like/Quinoprotein amine dehydrogenase"/>
    <property type="match status" value="1"/>
</dbReference>
<dbReference type="PROSITE" id="PS50994">
    <property type="entry name" value="INTEGRASE"/>
    <property type="match status" value="1"/>
</dbReference>
<dbReference type="SUPFAM" id="SSF50978">
    <property type="entry name" value="WD40 repeat-like"/>
    <property type="match status" value="1"/>
</dbReference>
<dbReference type="SUPFAM" id="SSF53098">
    <property type="entry name" value="Ribonuclease H-like"/>
    <property type="match status" value="1"/>
</dbReference>
<dbReference type="InterPro" id="IPR039537">
    <property type="entry name" value="Retrotran_Ty1/copia-like"/>
</dbReference>
<dbReference type="Proteomes" id="UP001151760">
    <property type="component" value="Unassembled WGS sequence"/>
</dbReference>
<evidence type="ECO:0000313" key="4">
    <source>
        <dbReference type="EMBL" id="GJT23332.1"/>
    </source>
</evidence>
<dbReference type="Pfam" id="PF13976">
    <property type="entry name" value="gag_pre-integrs"/>
    <property type="match status" value="1"/>
</dbReference>
<gene>
    <name evidence="4" type="ORF">Tco_0893269</name>
</gene>
<dbReference type="PANTHER" id="PTHR42648:SF20">
    <property type="entry name" value="RNA-DIRECTED DNA POLYMERASE"/>
    <property type="match status" value="1"/>
</dbReference>
<organism evidence="4 5">
    <name type="scientific">Tanacetum coccineum</name>
    <dbReference type="NCBI Taxonomy" id="301880"/>
    <lineage>
        <taxon>Eukaryota</taxon>
        <taxon>Viridiplantae</taxon>
        <taxon>Streptophyta</taxon>
        <taxon>Embryophyta</taxon>
        <taxon>Tracheophyta</taxon>
        <taxon>Spermatophyta</taxon>
        <taxon>Magnoliopsida</taxon>
        <taxon>eudicotyledons</taxon>
        <taxon>Gunneridae</taxon>
        <taxon>Pentapetalae</taxon>
        <taxon>asterids</taxon>
        <taxon>campanulids</taxon>
        <taxon>Asterales</taxon>
        <taxon>Asteraceae</taxon>
        <taxon>Asteroideae</taxon>
        <taxon>Anthemideae</taxon>
        <taxon>Anthemidinae</taxon>
        <taxon>Tanacetum</taxon>
    </lineage>
</organism>
<evidence type="ECO:0000259" key="3">
    <source>
        <dbReference type="PROSITE" id="PS50994"/>
    </source>
</evidence>
<comment type="caution">
    <text evidence="4">The sequence shown here is derived from an EMBL/GenBank/DDBJ whole genome shotgun (WGS) entry which is preliminary data.</text>
</comment>
<reference evidence="4" key="1">
    <citation type="journal article" date="2022" name="Int. J. Mol. Sci.">
        <title>Draft Genome of Tanacetum Coccineum: Genomic Comparison of Closely Related Tanacetum-Family Plants.</title>
        <authorList>
            <person name="Yamashiro T."/>
            <person name="Shiraishi A."/>
            <person name="Nakayama K."/>
            <person name="Satake H."/>
        </authorList>
    </citation>
    <scope>NUCLEOTIDE SEQUENCE</scope>
</reference>
<dbReference type="EMBL" id="BQNB010014047">
    <property type="protein sequence ID" value="GJT23332.1"/>
    <property type="molecule type" value="Genomic_DNA"/>
</dbReference>
<dbReference type="InterPro" id="IPR012337">
    <property type="entry name" value="RNaseH-like_sf"/>
</dbReference>
<name>A0ABQ5C9X8_9ASTR</name>
<proteinExistence type="predicted"/>
<dbReference type="InterPro" id="IPR054722">
    <property type="entry name" value="PolX-like_BBD"/>
</dbReference>
<keyword evidence="1" id="KW-0378">Hydrolase</keyword>
<dbReference type="InterPro" id="IPR001584">
    <property type="entry name" value="Integrase_cat-core"/>
</dbReference>
<evidence type="ECO:0000313" key="5">
    <source>
        <dbReference type="Proteomes" id="UP001151760"/>
    </source>
</evidence>
<dbReference type="PANTHER" id="PTHR42648">
    <property type="entry name" value="TRANSPOSASE, PUTATIVE-RELATED"/>
    <property type="match status" value="1"/>
</dbReference>
<dbReference type="InterPro" id="IPR015943">
    <property type="entry name" value="WD40/YVTN_repeat-like_dom_sf"/>
</dbReference>
<evidence type="ECO:0000256" key="2">
    <source>
        <dbReference type="SAM" id="MobiDB-lite"/>
    </source>
</evidence>
<dbReference type="InterPro" id="IPR036397">
    <property type="entry name" value="RNaseH_sf"/>
</dbReference>
<feature type="region of interest" description="Disordered" evidence="2">
    <location>
        <begin position="178"/>
        <end position="208"/>
    </location>
</feature>
<dbReference type="Pfam" id="PF22936">
    <property type="entry name" value="Pol_BBD"/>
    <property type="match status" value="1"/>
</dbReference>
<evidence type="ECO:0000256" key="1">
    <source>
        <dbReference type="ARBA" id="ARBA00022670"/>
    </source>
</evidence>
<protein>
    <submittedName>
        <fullName evidence="4">Retrovirus-related pol polyprotein from transposon TNT 1-94</fullName>
    </submittedName>
</protein>